<feature type="region of interest" description="Disordered" evidence="1">
    <location>
        <begin position="136"/>
        <end position="160"/>
    </location>
</feature>
<dbReference type="EMBL" id="MU004190">
    <property type="protein sequence ID" value="KAF2494786.1"/>
    <property type="molecule type" value="Genomic_DNA"/>
</dbReference>
<organism evidence="2 3">
    <name type="scientific">Lophium mytilinum</name>
    <dbReference type="NCBI Taxonomy" id="390894"/>
    <lineage>
        <taxon>Eukaryota</taxon>
        <taxon>Fungi</taxon>
        <taxon>Dikarya</taxon>
        <taxon>Ascomycota</taxon>
        <taxon>Pezizomycotina</taxon>
        <taxon>Dothideomycetes</taxon>
        <taxon>Pleosporomycetidae</taxon>
        <taxon>Mytilinidiales</taxon>
        <taxon>Mytilinidiaceae</taxon>
        <taxon>Lophium</taxon>
    </lineage>
</organism>
<protein>
    <submittedName>
        <fullName evidence="2">Uncharacterized protein</fullName>
    </submittedName>
</protein>
<evidence type="ECO:0000313" key="2">
    <source>
        <dbReference type="EMBL" id="KAF2494786.1"/>
    </source>
</evidence>
<gene>
    <name evidence="2" type="ORF">BU16DRAFT_527775</name>
</gene>
<evidence type="ECO:0000313" key="3">
    <source>
        <dbReference type="Proteomes" id="UP000799750"/>
    </source>
</evidence>
<proteinExistence type="predicted"/>
<evidence type="ECO:0000256" key="1">
    <source>
        <dbReference type="SAM" id="MobiDB-lite"/>
    </source>
</evidence>
<name>A0A6A6QRI9_9PEZI</name>
<accession>A0A6A6QRI9</accession>
<dbReference type="AlphaFoldDB" id="A0A6A6QRI9"/>
<sequence length="160" mass="16753">MVWVSTQGKAEGQTLAEVPVPVGKKVVAFEERVGREEEGREGARRDADVPVPRGAVELSDSVWTLSDADTVVKTVPVPTKLVEFAYSVGAASEADAGAVPVPMRMVEFADSVGTSRDAVDTAVLVPSGIEEFTDSVGARREADVTAEPVPRGSVALSEGE</sequence>
<reference evidence="2" key="1">
    <citation type="journal article" date="2020" name="Stud. Mycol.">
        <title>101 Dothideomycetes genomes: a test case for predicting lifestyles and emergence of pathogens.</title>
        <authorList>
            <person name="Haridas S."/>
            <person name="Albert R."/>
            <person name="Binder M."/>
            <person name="Bloem J."/>
            <person name="Labutti K."/>
            <person name="Salamov A."/>
            <person name="Andreopoulos B."/>
            <person name="Baker S."/>
            <person name="Barry K."/>
            <person name="Bills G."/>
            <person name="Bluhm B."/>
            <person name="Cannon C."/>
            <person name="Castanera R."/>
            <person name="Culley D."/>
            <person name="Daum C."/>
            <person name="Ezra D."/>
            <person name="Gonzalez J."/>
            <person name="Henrissat B."/>
            <person name="Kuo A."/>
            <person name="Liang C."/>
            <person name="Lipzen A."/>
            <person name="Lutzoni F."/>
            <person name="Magnuson J."/>
            <person name="Mondo S."/>
            <person name="Nolan M."/>
            <person name="Ohm R."/>
            <person name="Pangilinan J."/>
            <person name="Park H.-J."/>
            <person name="Ramirez L."/>
            <person name="Alfaro M."/>
            <person name="Sun H."/>
            <person name="Tritt A."/>
            <person name="Yoshinaga Y."/>
            <person name="Zwiers L.-H."/>
            <person name="Turgeon B."/>
            <person name="Goodwin S."/>
            <person name="Spatafora J."/>
            <person name="Crous P."/>
            <person name="Grigoriev I."/>
        </authorList>
    </citation>
    <scope>NUCLEOTIDE SEQUENCE</scope>
    <source>
        <strain evidence="2">CBS 269.34</strain>
    </source>
</reference>
<dbReference type="Proteomes" id="UP000799750">
    <property type="component" value="Unassembled WGS sequence"/>
</dbReference>
<keyword evidence="3" id="KW-1185">Reference proteome</keyword>